<dbReference type="GO" id="GO:0004991">
    <property type="term" value="F:parathyroid hormone receptor activity"/>
    <property type="evidence" value="ECO:0007669"/>
    <property type="project" value="TreeGrafter"/>
</dbReference>
<evidence type="ECO:0000313" key="8">
    <source>
        <dbReference type="RefSeq" id="XP_013914739.1"/>
    </source>
</evidence>
<dbReference type="InterPro" id="IPR000832">
    <property type="entry name" value="GPCR_2_secretin-like"/>
</dbReference>
<reference evidence="8" key="1">
    <citation type="submission" date="2025-08" db="UniProtKB">
        <authorList>
            <consortium name="RefSeq"/>
        </authorList>
    </citation>
    <scope>IDENTIFICATION</scope>
    <source>
        <tissue evidence="8">Skeletal muscle</tissue>
    </source>
</reference>
<dbReference type="InterPro" id="IPR050332">
    <property type="entry name" value="GPCR_2"/>
</dbReference>
<dbReference type="GO" id="GO:0005886">
    <property type="term" value="C:plasma membrane"/>
    <property type="evidence" value="ECO:0007669"/>
    <property type="project" value="TreeGrafter"/>
</dbReference>
<dbReference type="Proteomes" id="UP000504617">
    <property type="component" value="Unplaced"/>
</dbReference>
<accession>A0A6I9XGD9</accession>
<keyword evidence="3 5" id="KW-1133">Transmembrane helix</keyword>
<dbReference type="KEGG" id="tsr:106543289"/>
<feature type="domain" description="G-protein coupled receptors family 2 profile 2" evidence="6">
    <location>
        <begin position="73"/>
        <end position="163"/>
    </location>
</feature>
<organism evidence="7 8">
    <name type="scientific">Thamnophis sirtalis</name>
    <dbReference type="NCBI Taxonomy" id="35019"/>
    <lineage>
        <taxon>Eukaryota</taxon>
        <taxon>Metazoa</taxon>
        <taxon>Chordata</taxon>
        <taxon>Craniata</taxon>
        <taxon>Vertebrata</taxon>
        <taxon>Euteleostomi</taxon>
        <taxon>Lepidosauria</taxon>
        <taxon>Squamata</taxon>
        <taxon>Bifurcata</taxon>
        <taxon>Unidentata</taxon>
        <taxon>Episquamata</taxon>
        <taxon>Toxicofera</taxon>
        <taxon>Serpentes</taxon>
        <taxon>Colubroidea</taxon>
        <taxon>Colubridae</taxon>
        <taxon>Natricinae</taxon>
        <taxon>Thamnophis</taxon>
    </lineage>
</organism>
<dbReference type="Pfam" id="PF00002">
    <property type="entry name" value="7tm_2"/>
    <property type="match status" value="1"/>
</dbReference>
<keyword evidence="4 5" id="KW-0472">Membrane</keyword>
<comment type="subcellular location">
    <subcellularLocation>
        <location evidence="1">Membrane</location>
        <topology evidence="1">Multi-pass membrane protein</topology>
    </subcellularLocation>
</comment>
<evidence type="ECO:0000259" key="6">
    <source>
        <dbReference type="PROSITE" id="PS50261"/>
    </source>
</evidence>
<keyword evidence="2 5" id="KW-0812">Transmembrane</keyword>
<dbReference type="PANTHER" id="PTHR45620:SF7">
    <property type="entry name" value="PARATHYROID HORMONE 2 RECEPTOR"/>
    <property type="match status" value="1"/>
</dbReference>
<dbReference type="InterPro" id="IPR017981">
    <property type="entry name" value="GPCR_2-like_7TM"/>
</dbReference>
<evidence type="ECO:0000313" key="7">
    <source>
        <dbReference type="Proteomes" id="UP000504617"/>
    </source>
</evidence>
<dbReference type="GeneID" id="106543289"/>
<sequence>METIEQGITLKEDMSEGSDLLYITWGTVNKLRVGVPKGKTKMLKWKFLADNNPLCECGKMRSMAYWQEGGFTLLNFVLFLNTVRVLATKIWETNAVGYDVRKQYRKLAKSTLILTFVFGVHYIVFVCLPHTFTGLGWEIRMHCELFFNSFQGFFVSIIYCYCNGEVQAELKKTWAKWHLAMDWKRTVPCGNSHCGSVLTNVTQSTSSHAHMGASSRMRLVSSKACRNRPGQNDAHINLPGYVRSNSEHDCIPQWAQEEADEEEEKRLDGISLKKPSRLQNNHASFLEEEANQVEIEASL</sequence>
<evidence type="ECO:0000256" key="1">
    <source>
        <dbReference type="ARBA" id="ARBA00004141"/>
    </source>
</evidence>
<evidence type="ECO:0000256" key="5">
    <source>
        <dbReference type="SAM" id="Phobius"/>
    </source>
</evidence>
<dbReference type="OrthoDB" id="6160250at2759"/>
<dbReference type="RefSeq" id="XP_013914739.1">
    <property type="nucleotide sequence ID" value="XM_014059264.1"/>
</dbReference>
<dbReference type="GO" id="GO:0017046">
    <property type="term" value="F:peptide hormone binding"/>
    <property type="evidence" value="ECO:0007669"/>
    <property type="project" value="TreeGrafter"/>
</dbReference>
<dbReference type="GO" id="GO:0007188">
    <property type="term" value="P:adenylate cyclase-modulating G protein-coupled receptor signaling pathway"/>
    <property type="evidence" value="ECO:0007669"/>
    <property type="project" value="TreeGrafter"/>
</dbReference>
<dbReference type="Gene3D" id="1.20.1070.10">
    <property type="entry name" value="Rhodopsin 7-helix transmembrane proteins"/>
    <property type="match status" value="1"/>
</dbReference>
<dbReference type="GO" id="GO:0008528">
    <property type="term" value="F:G protein-coupled peptide receptor activity"/>
    <property type="evidence" value="ECO:0007669"/>
    <property type="project" value="TreeGrafter"/>
</dbReference>
<evidence type="ECO:0000256" key="2">
    <source>
        <dbReference type="ARBA" id="ARBA00022692"/>
    </source>
</evidence>
<protein>
    <submittedName>
        <fullName evidence="8">Parathyroid hormone 2 receptor-like</fullName>
    </submittedName>
</protein>
<dbReference type="PRINTS" id="PR00249">
    <property type="entry name" value="GPCRSECRETIN"/>
</dbReference>
<keyword evidence="7" id="KW-1185">Reference proteome</keyword>
<dbReference type="GO" id="GO:0007166">
    <property type="term" value="P:cell surface receptor signaling pathway"/>
    <property type="evidence" value="ECO:0007669"/>
    <property type="project" value="InterPro"/>
</dbReference>
<feature type="transmembrane region" description="Helical" evidence="5">
    <location>
        <begin position="111"/>
        <end position="133"/>
    </location>
</feature>
<gene>
    <name evidence="8" type="primary">LOC106543289</name>
</gene>
<proteinExistence type="predicted"/>
<dbReference type="PROSITE" id="PS00650">
    <property type="entry name" value="G_PROTEIN_RECEP_F2_2"/>
    <property type="match status" value="1"/>
</dbReference>
<dbReference type="PROSITE" id="PS50261">
    <property type="entry name" value="G_PROTEIN_RECEP_F2_4"/>
    <property type="match status" value="1"/>
</dbReference>
<dbReference type="InterPro" id="IPR017983">
    <property type="entry name" value="GPCR_2_secretin-like_CS"/>
</dbReference>
<name>A0A6I9XGD9_9SAUR</name>
<evidence type="ECO:0000256" key="4">
    <source>
        <dbReference type="ARBA" id="ARBA00023136"/>
    </source>
</evidence>
<dbReference type="PANTHER" id="PTHR45620">
    <property type="entry name" value="PDF RECEPTOR-LIKE PROTEIN-RELATED"/>
    <property type="match status" value="1"/>
</dbReference>
<evidence type="ECO:0000256" key="3">
    <source>
        <dbReference type="ARBA" id="ARBA00022989"/>
    </source>
</evidence>
<dbReference type="AlphaFoldDB" id="A0A6I9XGD9"/>